<dbReference type="AlphaFoldDB" id="B9XRK7"/>
<dbReference type="InterPro" id="IPR046689">
    <property type="entry name" value="DUF6559"/>
</dbReference>
<gene>
    <name evidence="1" type="ORF">Cflav_PD0535</name>
</gene>
<dbReference type="Pfam" id="PF20196">
    <property type="entry name" value="DUF6559"/>
    <property type="match status" value="1"/>
</dbReference>
<dbReference type="RefSeq" id="WP_007418440.1">
    <property type="nucleotide sequence ID" value="NZ_ABOX02000065.1"/>
</dbReference>
<dbReference type="Proteomes" id="UP000003688">
    <property type="component" value="Unassembled WGS sequence"/>
</dbReference>
<protein>
    <submittedName>
        <fullName evidence="1">Uncharacterized protein</fullName>
    </submittedName>
</protein>
<evidence type="ECO:0000313" key="1">
    <source>
        <dbReference type="EMBL" id="EEF57526.1"/>
    </source>
</evidence>
<keyword evidence="2" id="KW-1185">Reference proteome</keyword>
<dbReference type="EMBL" id="ABOX02000065">
    <property type="protein sequence ID" value="EEF57526.1"/>
    <property type="molecule type" value="Genomic_DNA"/>
</dbReference>
<organism evidence="1 2">
    <name type="scientific">Pedosphaera parvula (strain Ellin514)</name>
    <dbReference type="NCBI Taxonomy" id="320771"/>
    <lineage>
        <taxon>Bacteria</taxon>
        <taxon>Pseudomonadati</taxon>
        <taxon>Verrucomicrobiota</taxon>
        <taxon>Pedosphaerae</taxon>
        <taxon>Pedosphaerales</taxon>
        <taxon>Pedosphaeraceae</taxon>
        <taxon>Pedosphaera</taxon>
    </lineage>
</organism>
<comment type="caution">
    <text evidence="1">The sequence shown here is derived from an EMBL/GenBank/DDBJ whole genome shotgun (WGS) entry which is preliminary data.</text>
</comment>
<proteinExistence type="predicted"/>
<accession>B9XRK7</accession>
<sequence length="129" mass="14757">MIRHVKKYFVIRSYVRRLSHELAGRFGLRSFYKVEHVTQAVQRGGFSASFIAYAHAAFCDREDFKAYYQPLGAAYSYQDLRGLIADRYLSGRRDFDARTIIHKFRRGDYSSGNFYESGIGTDGSDSGGN</sequence>
<dbReference type="OrthoDB" id="6198931at2"/>
<reference evidence="1 2" key="1">
    <citation type="journal article" date="2011" name="J. Bacteriol.">
        <title>Genome sequence of 'Pedosphaera parvula' Ellin514, an aerobic Verrucomicrobial isolate from pasture soil.</title>
        <authorList>
            <person name="Kant R."/>
            <person name="van Passel M.W."/>
            <person name="Sangwan P."/>
            <person name="Palva A."/>
            <person name="Lucas S."/>
            <person name="Copeland A."/>
            <person name="Lapidus A."/>
            <person name="Glavina Del Rio T."/>
            <person name="Dalin E."/>
            <person name="Tice H."/>
            <person name="Bruce D."/>
            <person name="Goodwin L."/>
            <person name="Pitluck S."/>
            <person name="Chertkov O."/>
            <person name="Larimer F.W."/>
            <person name="Land M.L."/>
            <person name="Hauser L."/>
            <person name="Brettin T.S."/>
            <person name="Detter J.C."/>
            <person name="Han S."/>
            <person name="de Vos W.M."/>
            <person name="Janssen P.H."/>
            <person name="Smidt H."/>
        </authorList>
    </citation>
    <scope>NUCLEOTIDE SEQUENCE [LARGE SCALE GENOMIC DNA]</scope>
    <source>
        <strain evidence="1 2">Ellin514</strain>
    </source>
</reference>
<name>B9XRK7_PEDPL</name>
<evidence type="ECO:0000313" key="2">
    <source>
        <dbReference type="Proteomes" id="UP000003688"/>
    </source>
</evidence>